<organism evidence="6 7">
    <name type="scientific">Pedobacter xixiisoli</name>
    <dbReference type="NCBI Taxonomy" id="1476464"/>
    <lineage>
        <taxon>Bacteria</taxon>
        <taxon>Pseudomonadati</taxon>
        <taxon>Bacteroidota</taxon>
        <taxon>Sphingobacteriia</taxon>
        <taxon>Sphingobacteriales</taxon>
        <taxon>Sphingobacteriaceae</taxon>
        <taxon>Pedobacter</taxon>
    </lineage>
</organism>
<protein>
    <recommendedName>
        <fullName evidence="2">inorganic diphosphatase</fullName>
        <ecNumber evidence="2">3.6.1.1</ecNumber>
    </recommendedName>
</protein>
<dbReference type="GO" id="GO:0006796">
    <property type="term" value="P:phosphate-containing compound metabolic process"/>
    <property type="evidence" value="ECO:0007669"/>
    <property type="project" value="InterPro"/>
</dbReference>
<dbReference type="GO" id="GO:0004427">
    <property type="term" value="F:inorganic diphosphate phosphatase activity"/>
    <property type="evidence" value="ECO:0007669"/>
    <property type="project" value="UniProtKB-EC"/>
</dbReference>
<evidence type="ECO:0000256" key="1">
    <source>
        <dbReference type="ARBA" id="ARBA00001946"/>
    </source>
</evidence>
<keyword evidence="4" id="KW-0378">Hydrolase</keyword>
<proteinExistence type="predicted"/>
<dbReference type="GO" id="GO:0000287">
    <property type="term" value="F:magnesium ion binding"/>
    <property type="evidence" value="ECO:0007669"/>
    <property type="project" value="InterPro"/>
</dbReference>
<evidence type="ECO:0000256" key="4">
    <source>
        <dbReference type="ARBA" id="ARBA00022801"/>
    </source>
</evidence>
<dbReference type="InterPro" id="IPR036649">
    <property type="entry name" value="Pyrophosphatase_sf"/>
</dbReference>
<dbReference type="RefSeq" id="WP_097130267.1">
    <property type="nucleotide sequence ID" value="NZ_OCMT01000002.1"/>
</dbReference>
<evidence type="ECO:0000256" key="5">
    <source>
        <dbReference type="ARBA" id="ARBA00022842"/>
    </source>
</evidence>
<comment type="cofactor">
    <cofactor evidence="1">
        <name>Mg(2+)</name>
        <dbReference type="ChEBI" id="CHEBI:18420"/>
    </cofactor>
</comment>
<accession>A0A285ZWS1</accession>
<dbReference type="SUPFAM" id="SSF50324">
    <property type="entry name" value="Inorganic pyrophosphatase"/>
    <property type="match status" value="1"/>
</dbReference>
<keyword evidence="7" id="KW-1185">Reference proteome</keyword>
<dbReference type="EMBL" id="OCMT01000002">
    <property type="protein sequence ID" value="SOD14080.1"/>
    <property type="molecule type" value="Genomic_DNA"/>
</dbReference>
<sequence length="270" mass="30569">MNMKKQPTITVVVENPKGSCNVYRNDHELDNFYLERVMPKGMSFPCDFGYIRSTTGTNGDPLSAIIIGDCHTFVGCKIRCRVVGGLLSTQIEEDGTSITIQHFLVLPIADGVQQIRNLSELPSIVLENLKSFLINDHATTGKKLKFTGKLDHTEAMKFVNEASTEQEIKFKLELVLPQTDSSGKPFDKILFEELNRELIKKFNGLTVYSRLPAEGFWKTKDATVQQTVVVYQLMLACIDHPYWQQLKANLEKKFNQTEVMITYGPSKQVK</sequence>
<evidence type="ECO:0000256" key="3">
    <source>
        <dbReference type="ARBA" id="ARBA00022723"/>
    </source>
</evidence>
<keyword evidence="3" id="KW-0479">Metal-binding</keyword>
<evidence type="ECO:0000256" key="2">
    <source>
        <dbReference type="ARBA" id="ARBA00012146"/>
    </source>
</evidence>
<evidence type="ECO:0000313" key="7">
    <source>
        <dbReference type="Proteomes" id="UP000219281"/>
    </source>
</evidence>
<dbReference type="AlphaFoldDB" id="A0A285ZWS1"/>
<dbReference type="Pfam" id="PF00719">
    <property type="entry name" value="Pyrophosphatase"/>
    <property type="match status" value="1"/>
</dbReference>
<dbReference type="InterPro" id="IPR008162">
    <property type="entry name" value="Pyrophosphatase"/>
</dbReference>
<reference evidence="7" key="1">
    <citation type="submission" date="2017-09" db="EMBL/GenBank/DDBJ databases">
        <authorList>
            <person name="Varghese N."/>
            <person name="Submissions S."/>
        </authorList>
    </citation>
    <scope>NUCLEOTIDE SEQUENCE [LARGE SCALE GENOMIC DNA]</scope>
    <source>
        <strain evidence="7">CGMCC 1.12803</strain>
    </source>
</reference>
<keyword evidence="5" id="KW-0460">Magnesium</keyword>
<dbReference type="EC" id="3.6.1.1" evidence="2"/>
<evidence type="ECO:0000313" key="6">
    <source>
        <dbReference type="EMBL" id="SOD14080.1"/>
    </source>
</evidence>
<dbReference type="GO" id="GO:0005737">
    <property type="term" value="C:cytoplasm"/>
    <property type="evidence" value="ECO:0007669"/>
    <property type="project" value="InterPro"/>
</dbReference>
<name>A0A285ZWS1_9SPHI</name>
<dbReference type="Proteomes" id="UP000219281">
    <property type="component" value="Unassembled WGS sequence"/>
</dbReference>
<dbReference type="Gene3D" id="3.90.80.10">
    <property type="entry name" value="Inorganic pyrophosphatase"/>
    <property type="match status" value="1"/>
</dbReference>
<gene>
    <name evidence="6" type="ORF">SAMN06297358_1393</name>
</gene>
<dbReference type="OrthoDB" id="5187599at2"/>